<dbReference type="Proteomes" id="UP000219422">
    <property type="component" value="Chromosome"/>
</dbReference>
<dbReference type="EMBL" id="CP023741">
    <property type="protein sequence ID" value="ATI80567.1"/>
    <property type="molecule type" value="Genomic_DNA"/>
</dbReference>
<sequence>MLARQGLGQATRVTIRWAADHASDIWQSRQKWLLNDHGSIEIGNQPAASCRWYRCIARHSARPNIHKILARHLYQRGDFNIGARLGGSDNIASLAYDHVAGFIGEKINKRILSDVDLDVAR</sequence>
<accession>A0A291MZP0</accession>
<dbReference type="KEGG" id="sya:A6768_11575"/>
<proteinExistence type="predicted"/>
<evidence type="ECO:0000313" key="2">
    <source>
        <dbReference type="Proteomes" id="UP000219422"/>
    </source>
</evidence>
<gene>
    <name evidence="1" type="ORF">A6768_11575</name>
</gene>
<evidence type="ECO:0000313" key="1">
    <source>
        <dbReference type="EMBL" id="ATI80567.1"/>
    </source>
</evidence>
<reference evidence="1 2" key="1">
    <citation type="submission" date="2017-10" db="EMBL/GenBank/DDBJ databases">
        <title>Sphingobium yanoikuyae S72.</title>
        <authorList>
            <person name="Sanchez E."/>
            <person name="Bustos P."/>
            <person name="Mendoza P."/>
            <person name="Guo X."/>
            <person name="Mendoza A."/>
        </authorList>
    </citation>
    <scope>NUCLEOTIDE SEQUENCE [LARGE SCALE GENOMIC DNA]</scope>
    <source>
        <strain evidence="1 2">S72</strain>
    </source>
</reference>
<protein>
    <submittedName>
        <fullName evidence="1">Uncharacterized protein</fullName>
    </submittedName>
</protein>
<dbReference type="AlphaFoldDB" id="A0A291MZP0"/>
<name>A0A291MZP0_SPHYA</name>
<organism evidence="1 2">
    <name type="scientific">Sphingobium yanoikuyae</name>
    <name type="common">Sphingomonas yanoikuyae</name>
    <dbReference type="NCBI Taxonomy" id="13690"/>
    <lineage>
        <taxon>Bacteria</taxon>
        <taxon>Pseudomonadati</taxon>
        <taxon>Pseudomonadota</taxon>
        <taxon>Alphaproteobacteria</taxon>
        <taxon>Sphingomonadales</taxon>
        <taxon>Sphingomonadaceae</taxon>
        <taxon>Sphingobium</taxon>
    </lineage>
</organism>